<sequence length="146" mass="16597">MANGIQQLYALNCIADNCELTDPLGRQMVEFPLDPMIGKMLLCSGVFNCSEEALTIAAMLQIESIFYNPSYKKKEAQRARLKFAALEGDHLTMLNVFNTFIKKHRHTGWCKSHFLNHKALCQAEKIRYNLKALLGKYKIPIVSCGR</sequence>
<evidence type="ECO:0000256" key="2">
    <source>
        <dbReference type="ARBA" id="ARBA00022840"/>
    </source>
</evidence>
<feature type="domain" description="Helicase-associated" evidence="3">
    <location>
        <begin position="3"/>
        <end position="94"/>
    </location>
</feature>
<keyword evidence="4" id="KW-0347">Helicase</keyword>
<protein>
    <submittedName>
        <fullName evidence="4">Putative ATP-dependent RNA helicase DHX35 (Trinotate prediction)</fullName>
    </submittedName>
</protein>
<keyword evidence="1" id="KW-0547">Nucleotide-binding</keyword>
<organism evidence="4">
    <name type="scientific">Myxobolus squamalis</name>
    <name type="common">Myxosporean</name>
    <dbReference type="NCBI Taxonomy" id="59785"/>
    <lineage>
        <taxon>Eukaryota</taxon>
        <taxon>Metazoa</taxon>
        <taxon>Cnidaria</taxon>
        <taxon>Myxozoa</taxon>
        <taxon>Myxosporea</taxon>
        <taxon>Bivalvulida</taxon>
        <taxon>Platysporina</taxon>
        <taxon>Myxobolidae</taxon>
        <taxon>Myxobolus</taxon>
    </lineage>
</organism>
<dbReference type="AlphaFoldDB" id="A0A6B2G7A9"/>
<dbReference type="InterPro" id="IPR007502">
    <property type="entry name" value="Helicase-assoc_dom"/>
</dbReference>
<dbReference type="PANTHER" id="PTHR18934">
    <property type="entry name" value="ATP-DEPENDENT RNA HELICASE"/>
    <property type="match status" value="1"/>
</dbReference>
<accession>A0A6B2G7A9</accession>
<evidence type="ECO:0000256" key="1">
    <source>
        <dbReference type="ARBA" id="ARBA00022741"/>
    </source>
</evidence>
<dbReference type="SUPFAM" id="SSF52540">
    <property type="entry name" value="P-loop containing nucleoside triphosphate hydrolases"/>
    <property type="match status" value="1"/>
</dbReference>
<dbReference type="PANTHER" id="PTHR18934:SF136">
    <property type="entry name" value="ATP-DEPENDENT RNA HELICASE DHX35-RELATED"/>
    <property type="match status" value="1"/>
</dbReference>
<dbReference type="Pfam" id="PF04408">
    <property type="entry name" value="WHD_HA2"/>
    <property type="match status" value="1"/>
</dbReference>
<reference evidence="4" key="1">
    <citation type="submission" date="2018-11" db="EMBL/GenBank/DDBJ databases">
        <title>Myxobolus squamalis genome and transcriptome.</title>
        <authorList>
            <person name="Yahalomi D."/>
            <person name="Atkinson S.D."/>
            <person name="Neuhof M."/>
            <person name="Chang E.S."/>
            <person name="Philippe H."/>
            <person name="Cartwright P."/>
            <person name="Bartholomew J.L."/>
            <person name="Huchon D."/>
        </authorList>
    </citation>
    <scope>NUCLEOTIDE SEQUENCE</scope>
    <source>
        <strain evidence="4">71B08</strain>
        <tissue evidence="4">Whole</tissue>
    </source>
</reference>
<keyword evidence="2" id="KW-0067">ATP-binding</keyword>
<evidence type="ECO:0000259" key="3">
    <source>
        <dbReference type="SMART" id="SM00847"/>
    </source>
</evidence>
<dbReference type="EMBL" id="GHBR01004924">
    <property type="protein sequence ID" value="NDJ98286.1"/>
    <property type="molecule type" value="Transcribed_RNA"/>
</dbReference>
<dbReference type="GO" id="GO:0071013">
    <property type="term" value="C:catalytic step 2 spliceosome"/>
    <property type="evidence" value="ECO:0007669"/>
    <property type="project" value="TreeGrafter"/>
</dbReference>
<dbReference type="SMART" id="SM00847">
    <property type="entry name" value="HA2"/>
    <property type="match status" value="1"/>
</dbReference>
<dbReference type="InterPro" id="IPR048333">
    <property type="entry name" value="HA2_WH"/>
</dbReference>
<dbReference type="GO" id="GO:0005524">
    <property type="term" value="F:ATP binding"/>
    <property type="evidence" value="ECO:0007669"/>
    <property type="project" value="UniProtKB-KW"/>
</dbReference>
<dbReference type="Gene3D" id="1.20.120.1080">
    <property type="match status" value="1"/>
</dbReference>
<dbReference type="GO" id="GO:0004386">
    <property type="term" value="F:helicase activity"/>
    <property type="evidence" value="ECO:0007669"/>
    <property type="project" value="UniProtKB-KW"/>
</dbReference>
<proteinExistence type="predicted"/>
<dbReference type="Pfam" id="PF21010">
    <property type="entry name" value="HA2_C"/>
    <property type="match status" value="1"/>
</dbReference>
<evidence type="ECO:0000313" key="4">
    <source>
        <dbReference type="EMBL" id="NDJ98286.1"/>
    </source>
</evidence>
<dbReference type="InterPro" id="IPR027417">
    <property type="entry name" value="P-loop_NTPase"/>
</dbReference>
<name>A0A6B2G7A9_MYXSQ</name>
<keyword evidence="4" id="KW-0378">Hydrolase</keyword>
<dbReference type="GO" id="GO:0003723">
    <property type="term" value="F:RNA binding"/>
    <property type="evidence" value="ECO:0007669"/>
    <property type="project" value="TreeGrafter"/>
</dbReference>